<reference evidence="2 3" key="1">
    <citation type="submission" date="2018-11" db="EMBL/GenBank/DDBJ databases">
        <title>Microbial catabolism of amino acid.</title>
        <authorList>
            <person name="Hibi M."/>
            <person name="Ogawa J."/>
        </authorList>
    </citation>
    <scope>NUCLEOTIDE SEQUENCE [LARGE SCALE GENOMIC DNA]</scope>
    <source>
        <strain evidence="2 3">C31-06</strain>
    </source>
</reference>
<feature type="transmembrane region" description="Helical" evidence="1">
    <location>
        <begin position="17"/>
        <end position="37"/>
    </location>
</feature>
<protein>
    <submittedName>
        <fullName evidence="2">Uncharacterized protein</fullName>
    </submittedName>
</protein>
<comment type="caution">
    <text evidence="2">The sequence shown here is derived from an EMBL/GenBank/DDBJ whole genome shotgun (WGS) entry which is preliminary data.</text>
</comment>
<dbReference type="AlphaFoldDB" id="A0A402C7P2"/>
<evidence type="ECO:0000256" key="1">
    <source>
        <dbReference type="SAM" id="Phobius"/>
    </source>
</evidence>
<feature type="transmembrane region" description="Helical" evidence="1">
    <location>
        <begin position="121"/>
        <end position="140"/>
    </location>
</feature>
<keyword evidence="3" id="KW-1185">Reference proteome</keyword>
<name>A0A402C7P2_RHOWR</name>
<evidence type="ECO:0000313" key="2">
    <source>
        <dbReference type="EMBL" id="GCE39588.1"/>
    </source>
</evidence>
<dbReference type="Proteomes" id="UP000287519">
    <property type="component" value="Unassembled WGS sequence"/>
</dbReference>
<feature type="transmembrane region" description="Helical" evidence="1">
    <location>
        <begin position="43"/>
        <end position="61"/>
    </location>
</feature>
<feature type="transmembrane region" description="Helical" evidence="1">
    <location>
        <begin position="73"/>
        <end position="93"/>
    </location>
</feature>
<dbReference type="EMBL" id="BHYM01000028">
    <property type="protein sequence ID" value="GCE39588.1"/>
    <property type="molecule type" value="Genomic_DNA"/>
</dbReference>
<feature type="transmembrane region" description="Helical" evidence="1">
    <location>
        <begin position="146"/>
        <end position="169"/>
    </location>
</feature>
<gene>
    <name evidence="2" type="ORF">Rhow_003112</name>
</gene>
<accession>A0A402C7P2</accession>
<keyword evidence="1" id="KW-0472">Membrane</keyword>
<evidence type="ECO:0000313" key="3">
    <source>
        <dbReference type="Proteomes" id="UP000287519"/>
    </source>
</evidence>
<keyword evidence="1" id="KW-1133">Transmembrane helix</keyword>
<organism evidence="2 3">
    <name type="scientific">Rhodococcus wratislaviensis</name>
    <name type="common">Tsukamurella wratislaviensis</name>
    <dbReference type="NCBI Taxonomy" id="44752"/>
    <lineage>
        <taxon>Bacteria</taxon>
        <taxon>Bacillati</taxon>
        <taxon>Actinomycetota</taxon>
        <taxon>Actinomycetes</taxon>
        <taxon>Mycobacteriales</taxon>
        <taxon>Nocardiaceae</taxon>
        <taxon>Rhodococcus</taxon>
    </lineage>
</organism>
<proteinExistence type="predicted"/>
<sequence length="349" mass="36620">MVSGEDVRDLLGMRTRAAHLMVGFYGAACSLLAVSMLTSVSHGWPVVLASSLCTAGAIALVSAGGDPLPARYTAALTMIGPVSSALVLAVVPVPVANTLQMWPFGAATAIYTFMCVRGRTLCAWIGLTATVTTAAVWASLTGQGAGYGISVSVINIAPLLMSTVFAFTIRPLGKAIFTLRQQSTQRAATEAAASAILEERDAQLDRLDELARPLLERIASGTELSADELLACRLLEAHLRDGLRAPGLTDGITAAAARAARTRGVEVVMLDDRGMVNADAAVGRRLRAEVGGHLDGIVAGTVTVRVMPPGRSILATILVNDGDDVRRLEFDHEGRRIMHVPVDATDSRV</sequence>
<keyword evidence="1" id="KW-0812">Transmembrane</keyword>